<reference evidence="3 4" key="1">
    <citation type="submission" date="2024-07" db="EMBL/GenBank/DDBJ databases">
        <title>Chromosome-level genome assembly of the water stick insect Ranatra chinensis (Heteroptera: Nepidae).</title>
        <authorList>
            <person name="Liu X."/>
        </authorList>
    </citation>
    <scope>NUCLEOTIDE SEQUENCE [LARGE SCALE GENOMIC DNA]</scope>
    <source>
        <strain evidence="3">Cailab_2021Rc</strain>
        <tissue evidence="3">Muscle</tissue>
    </source>
</reference>
<dbReference type="AlphaFoldDB" id="A0ABD0XZU9"/>
<name>A0ABD0XZU9_9HEMI</name>
<organism evidence="3 4">
    <name type="scientific">Ranatra chinensis</name>
    <dbReference type="NCBI Taxonomy" id="642074"/>
    <lineage>
        <taxon>Eukaryota</taxon>
        <taxon>Metazoa</taxon>
        <taxon>Ecdysozoa</taxon>
        <taxon>Arthropoda</taxon>
        <taxon>Hexapoda</taxon>
        <taxon>Insecta</taxon>
        <taxon>Pterygota</taxon>
        <taxon>Neoptera</taxon>
        <taxon>Paraneoptera</taxon>
        <taxon>Hemiptera</taxon>
        <taxon>Heteroptera</taxon>
        <taxon>Panheteroptera</taxon>
        <taxon>Nepomorpha</taxon>
        <taxon>Nepidae</taxon>
        <taxon>Ranatrinae</taxon>
        <taxon>Ranatra</taxon>
    </lineage>
</organism>
<evidence type="ECO:0000313" key="3">
    <source>
        <dbReference type="EMBL" id="KAL1116746.1"/>
    </source>
</evidence>
<sequence>MASTRRKMFNKNKYVQFATLLGLSQLMYLAVYFRYVIYNGLSSPAYRVPQTSLIEGEGTKLGSSLRGKYCRIFMVRLGGQRRSRRRNKRSAESRMRLAEEDKS</sequence>
<keyword evidence="2" id="KW-0812">Transmembrane</keyword>
<keyword evidence="2" id="KW-1133">Transmembrane helix</keyword>
<keyword evidence="2" id="KW-0472">Membrane</keyword>
<gene>
    <name evidence="3" type="ORF">AAG570_005218</name>
</gene>
<protein>
    <submittedName>
        <fullName evidence="3">Uncharacterized protein</fullName>
    </submittedName>
</protein>
<feature type="transmembrane region" description="Helical" evidence="2">
    <location>
        <begin position="14"/>
        <end position="37"/>
    </location>
</feature>
<dbReference type="EMBL" id="JBFDAA010000017">
    <property type="protein sequence ID" value="KAL1116746.1"/>
    <property type="molecule type" value="Genomic_DNA"/>
</dbReference>
<feature type="region of interest" description="Disordered" evidence="1">
    <location>
        <begin position="81"/>
        <end position="103"/>
    </location>
</feature>
<comment type="caution">
    <text evidence="3">The sequence shown here is derived from an EMBL/GenBank/DDBJ whole genome shotgun (WGS) entry which is preliminary data.</text>
</comment>
<dbReference type="Proteomes" id="UP001558652">
    <property type="component" value="Unassembled WGS sequence"/>
</dbReference>
<evidence type="ECO:0000256" key="1">
    <source>
        <dbReference type="SAM" id="MobiDB-lite"/>
    </source>
</evidence>
<feature type="compositionally biased region" description="Basic and acidic residues" evidence="1">
    <location>
        <begin position="89"/>
        <end position="103"/>
    </location>
</feature>
<evidence type="ECO:0000256" key="2">
    <source>
        <dbReference type="SAM" id="Phobius"/>
    </source>
</evidence>
<evidence type="ECO:0000313" key="4">
    <source>
        <dbReference type="Proteomes" id="UP001558652"/>
    </source>
</evidence>
<proteinExistence type="predicted"/>
<accession>A0ABD0XZU9</accession>
<keyword evidence="4" id="KW-1185">Reference proteome</keyword>